<keyword evidence="7" id="KW-0653">Protein transport</keyword>
<dbReference type="Proteomes" id="UP000322214">
    <property type="component" value="Chromosome"/>
</dbReference>
<evidence type="ECO:0000256" key="8">
    <source>
        <dbReference type="SAM" id="Phobius"/>
    </source>
</evidence>
<keyword evidence="4 7" id="KW-0812">Transmembrane</keyword>
<comment type="similarity">
    <text evidence="2 7">Belongs to the ExbD/TolR family.</text>
</comment>
<evidence type="ECO:0000256" key="3">
    <source>
        <dbReference type="ARBA" id="ARBA00022475"/>
    </source>
</evidence>
<name>A0A5B9PDE5_9BACT</name>
<dbReference type="Pfam" id="PF02472">
    <property type="entry name" value="ExbD"/>
    <property type="match status" value="1"/>
</dbReference>
<protein>
    <submittedName>
        <fullName evidence="9">Biopolymer transport protein ExbD/TolR</fullName>
    </submittedName>
</protein>
<evidence type="ECO:0000256" key="5">
    <source>
        <dbReference type="ARBA" id="ARBA00022989"/>
    </source>
</evidence>
<feature type="transmembrane region" description="Helical" evidence="8">
    <location>
        <begin position="15"/>
        <end position="37"/>
    </location>
</feature>
<dbReference type="STRING" id="980251.GCA_001642875_00930"/>
<keyword evidence="3" id="KW-1003">Cell membrane</keyword>
<dbReference type="KEGG" id="mff:MFFC18_46390"/>
<evidence type="ECO:0000256" key="7">
    <source>
        <dbReference type="RuleBase" id="RU003879"/>
    </source>
</evidence>
<dbReference type="PANTHER" id="PTHR30558">
    <property type="entry name" value="EXBD MEMBRANE COMPONENT OF PMF-DRIVEN MACROMOLECULE IMPORT SYSTEM"/>
    <property type="match status" value="1"/>
</dbReference>
<evidence type="ECO:0000256" key="6">
    <source>
        <dbReference type="ARBA" id="ARBA00023136"/>
    </source>
</evidence>
<evidence type="ECO:0000313" key="9">
    <source>
        <dbReference type="EMBL" id="QEG24717.1"/>
    </source>
</evidence>
<dbReference type="GO" id="GO:0015031">
    <property type="term" value="P:protein transport"/>
    <property type="evidence" value="ECO:0007669"/>
    <property type="project" value="UniProtKB-KW"/>
</dbReference>
<evidence type="ECO:0000256" key="2">
    <source>
        <dbReference type="ARBA" id="ARBA00005811"/>
    </source>
</evidence>
<dbReference type="OrthoDB" id="9789920at2"/>
<evidence type="ECO:0000313" key="10">
    <source>
        <dbReference type="Proteomes" id="UP000322214"/>
    </source>
</evidence>
<dbReference type="InterPro" id="IPR003400">
    <property type="entry name" value="ExbD"/>
</dbReference>
<accession>A0A5B9PDE5</accession>
<evidence type="ECO:0000256" key="1">
    <source>
        <dbReference type="ARBA" id="ARBA00004162"/>
    </source>
</evidence>
<dbReference type="RefSeq" id="WP_084416986.1">
    <property type="nucleotide sequence ID" value="NZ_CP042912.1"/>
</dbReference>
<dbReference type="PANTHER" id="PTHR30558:SF3">
    <property type="entry name" value="BIOPOLYMER TRANSPORT PROTEIN EXBD-RELATED"/>
    <property type="match status" value="1"/>
</dbReference>
<gene>
    <name evidence="9" type="ORF">MFFC18_46390</name>
</gene>
<keyword evidence="7" id="KW-0813">Transport</keyword>
<keyword evidence="10" id="KW-1185">Reference proteome</keyword>
<sequence length="168" mass="18731">MKYEPTENEDIKLNMTSMIDIVFQLLVFFILTFKVVVQEGDYNVRMPIAAVDTESMDEPPELIRVMLRAGETGAISTIEVDDEVEVETLAGDTTAELYAQLNDYIDAKVSAGNDPESGVETEVEFDIDSNLKYRFTVQAIEAVSGKQLADGNVKKLVENIKLKDNSQQ</sequence>
<evidence type="ECO:0000256" key="4">
    <source>
        <dbReference type="ARBA" id="ARBA00022692"/>
    </source>
</evidence>
<reference evidence="9 10" key="1">
    <citation type="submission" date="2019-08" db="EMBL/GenBank/DDBJ databases">
        <title>Deep-cultivation of Planctomycetes and their phenomic and genomic characterization uncovers novel biology.</title>
        <authorList>
            <person name="Wiegand S."/>
            <person name="Jogler M."/>
            <person name="Boedeker C."/>
            <person name="Pinto D."/>
            <person name="Vollmers J."/>
            <person name="Rivas-Marin E."/>
            <person name="Kohn T."/>
            <person name="Peeters S.H."/>
            <person name="Heuer A."/>
            <person name="Rast P."/>
            <person name="Oberbeckmann S."/>
            <person name="Bunk B."/>
            <person name="Jeske O."/>
            <person name="Meyerdierks A."/>
            <person name="Storesund J.E."/>
            <person name="Kallscheuer N."/>
            <person name="Luecker S."/>
            <person name="Lage O.M."/>
            <person name="Pohl T."/>
            <person name="Merkel B.J."/>
            <person name="Hornburger P."/>
            <person name="Mueller R.-W."/>
            <person name="Bruemmer F."/>
            <person name="Labrenz M."/>
            <person name="Spormann A.M."/>
            <person name="Op den Camp H."/>
            <person name="Overmann J."/>
            <person name="Amann R."/>
            <person name="Jetten M.S.M."/>
            <person name="Mascher T."/>
            <person name="Medema M.H."/>
            <person name="Devos D.P."/>
            <person name="Kaster A.-K."/>
            <person name="Ovreas L."/>
            <person name="Rohde M."/>
            <person name="Galperin M.Y."/>
            <person name="Jogler C."/>
        </authorList>
    </citation>
    <scope>NUCLEOTIDE SEQUENCE [LARGE SCALE GENOMIC DNA]</scope>
    <source>
        <strain evidence="9 10">FC18</strain>
    </source>
</reference>
<dbReference type="EMBL" id="CP042912">
    <property type="protein sequence ID" value="QEG24717.1"/>
    <property type="molecule type" value="Genomic_DNA"/>
</dbReference>
<dbReference type="GO" id="GO:0005886">
    <property type="term" value="C:plasma membrane"/>
    <property type="evidence" value="ECO:0007669"/>
    <property type="project" value="UniProtKB-SubCell"/>
</dbReference>
<dbReference type="GO" id="GO:0022857">
    <property type="term" value="F:transmembrane transporter activity"/>
    <property type="evidence" value="ECO:0007669"/>
    <property type="project" value="InterPro"/>
</dbReference>
<organism evidence="9 10">
    <name type="scientific">Mariniblastus fucicola</name>
    <dbReference type="NCBI Taxonomy" id="980251"/>
    <lineage>
        <taxon>Bacteria</taxon>
        <taxon>Pseudomonadati</taxon>
        <taxon>Planctomycetota</taxon>
        <taxon>Planctomycetia</taxon>
        <taxon>Pirellulales</taxon>
        <taxon>Pirellulaceae</taxon>
        <taxon>Mariniblastus</taxon>
    </lineage>
</organism>
<dbReference type="AlphaFoldDB" id="A0A5B9PDE5"/>
<keyword evidence="5 8" id="KW-1133">Transmembrane helix</keyword>
<comment type="subcellular location">
    <subcellularLocation>
        <location evidence="1">Cell membrane</location>
        <topology evidence="1">Single-pass membrane protein</topology>
    </subcellularLocation>
    <subcellularLocation>
        <location evidence="7">Cell membrane</location>
        <topology evidence="7">Single-pass type II membrane protein</topology>
    </subcellularLocation>
</comment>
<keyword evidence="6 8" id="KW-0472">Membrane</keyword>
<proteinExistence type="inferred from homology"/>